<evidence type="ECO:0000313" key="8">
    <source>
        <dbReference type="EMBL" id="NYE38230.1"/>
    </source>
</evidence>
<evidence type="ECO:0000256" key="3">
    <source>
        <dbReference type="ARBA" id="ARBA00022475"/>
    </source>
</evidence>
<feature type="transmembrane region" description="Helical" evidence="7">
    <location>
        <begin position="20"/>
        <end position="37"/>
    </location>
</feature>
<dbReference type="GO" id="GO:0008324">
    <property type="term" value="F:monoatomic cation transmembrane transporter activity"/>
    <property type="evidence" value="ECO:0007669"/>
    <property type="project" value="InterPro"/>
</dbReference>
<evidence type="ECO:0000256" key="5">
    <source>
        <dbReference type="ARBA" id="ARBA00022989"/>
    </source>
</evidence>
<dbReference type="Proteomes" id="UP000549911">
    <property type="component" value="Unassembled WGS sequence"/>
</dbReference>
<evidence type="ECO:0000256" key="6">
    <source>
        <dbReference type="ARBA" id="ARBA00023136"/>
    </source>
</evidence>
<comment type="caution">
    <text evidence="8">The sequence shown here is derived from an EMBL/GenBank/DDBJ whole genome shotgun (WGS) entry which is preliminary data.</text>
</comment>
<accession>A0A7Y9KT71</accession>
<evidence type="ECO:0000256" key="4">
    <source>
        <dbReference type="ARBA" id="ARBA00022692"/>
    </source>
</evidence>
<reference evidence="8 9" key="2">
    <citation type="submission" date="2020-08" db="EMBL/GenBank/DDBJ databases">
        <title>The Agave Microbiome: Exploring the role of microbial communities in plant adaptations to desert environments.</title>
        <authorList>
            <person name="Partida-Martinez L.P."/>
        </authorList>
    </citation>
    <scope>NUCLEOTIDE SEQUENCE [LARGE SCALE GENOMIC DNA]</scope>
    <source>
        <strain evidence="8 9">AT2.17</strain>
    </source>
</reference>
<dbReference type="PANTHER" id="PTHR34584:SF1">
    <property type="entry name" value="NA(+)_H(+) ANTIPORTER SUBUNIT E1"/>
    <property type="match status" value="1"/>
</dbReference>
<dbReference type="NCBIfam" id="NF006521">
    <property type="entry name" value="PRK08965.1-5"/>
    <property type="match status" value="1"/>
</dbReference>
<feature type="transmembrane region" description="Helical" evidence="7">
    <location>
        <begin position="73"/>
        <end position="98"/>
    </location>
</feature>
<evidence type="ECO:0000313" key="9">
    <source>
        <dbReference type="Proteomes" id="UP000549911"/>
    </source>
</evidence>
<keyword evidence="3" id="KW-1003">Cell membrane</keyword>
<sequence length="193" mass="20841">MSPVVRTRRDGTTRSARYRALQPVPLAWLVLVWLALWGEVTPLLLAGGVLVAVLVSLAFPLPPIDLGSRVRPVALLVLIGLFLVDVVRASVQVARVVLARRHVTNAVVAVDLETSSDFITTLVASMLSLVPGSVVVEARRSTHTLYLHVLDVADEAGAEEFRRTALALEQRVLRALPPRPAPPSTPSTTQEPT</sequence>
<dbReference type="InterPro" id="IPR002758">
    <property type="entry name" value="Cation_antiport_E"/>
</dbReference>
<proteinExistence type="inferred from homology"/>
<organism evidence="8 9">
    <name type="scientific">Nocardioides cavernae</name>
    <dbReference type="NCBI Taxonomy" id="1921566"/>
    <lineage>
        <taxon>Bacteria</taxon>
        <taxon>Bacillati</taxon>
        <taxon>Actinomycetota</taxon>
        <taxon>Actinomycetes</taxon>
        <taxon>Propionibacteriales</taxon>
        <taxon>Nocardioidaceae</taxon>
        <taxon>Nocardioides</taxon>
    </lineage>
</organism>
<evidence type="ECO:0000256" key="2">
    <source>
        <dbReference type="ARBA" id="ARBA00006228"/>
    </source>
</evidence>
<dbReference type="PANTHER" id="PTHR34584">
    <property type="entry name" value="NA(+)/H(+) ANTIPORTER SUBUNIT E1"/>
    <property type="match status" value="1"/>
</dbReference>
<dbReference type="EMBL" id="JACCBW010000004">
    <property type="protein sequence ID" value="NYE38230.1"/>
    <property type="molecule type" value="Genomic_DNA"/>
</dbReference>
<name>A0A7Y9KT71_9ACTN</name>
<gene>
    <name evidence="8" type="ORF">F4692_003378</name>
</gene>
<dbReference type="RefSeq" id="WP_218858705.1">
    <property type="nucleotide sequence ID" value="NZ_JACCBW010000004.1"/>
</dbReference>
<keyword evidence="6 7" id="KW-0472">Membrane</keyword>
<keyword evidence="9" id="KW-1185">Reference proteome</keyword>
<keyword evidence="4 7" id="KW-0812">Transmembrane</keyword>
<protein>
    <submittedName>
        <fullName evidence="8">Multicomponent Na+:H+ antiporter subunit E</fullName>
    </submittedName>
</protein>
<keyword evidence="5 7" id="KW-1133">Transmembrane helix</keyword>
<comment type="similarity">
    <text evidence="2">Belongs to the CPA3 antiporters (TC 2.A.63) subunit E family.</text>
</comment>
<evidence type="ECO:0000256" key="1">
    <source>
        <dbReference type="ARBA" id="ARBA00004651"/>
    </source>
</evidence>
<comment type="subcellular location">
    <subcellularLocation>
        <location evidence="1">Cell membrane</location>
        <topology evidence="1">Multi-pass membrane protein</topology>
    </subcellularLocation>
</comment>
<feature type="transmembrane region" description="Helical" evidence="7">
    <location>
        <begin position="43"/>
        <end position="61"/>
    </location>
</feature>
<evidence type="ECO:0000256" key="7">
    <source>
        <dbReference type="SAM" id="Phobius"/>
    </source>
</evidence>
<reference evidence="8 9" key="1">
    <citation type="submission" date="2020-07" db="EMBL/GenBank/DDBJ databases">
        <authorList>
            <person name="Partida-Martinez L."/>
            <person name="Huntemann M."/>
            <person name="Clum A."/>
            <person name="Wang J."/>
            <person name="Palaniappan K."/>
            <person name="Ritter S."/>
            <person name="Chen I.-M."/>
            <person name="Stamatis D."/>
            <person name="Reddy T."/>
            <person name="O'Malley R."/>
            <person name="Daum C."/>
            <person name="Shapiro N."/>
            <person name="Ivanova N."/>
            <person name="Kyrpides N."/>
            <person name="Woyke T."/>
        </authorList>
    </citation>
    <scope>NUCLEOTIDE SEQUENCE [LARGE SCALE GENOMIC DNA]</scope>
    <source>
        <strain evidence="8 9">AT2.17</strain>
    </source>
</reference>
<dbReference type="Pfam" id="PF01899">
    <property type="entry name" value="MNHE"/>
    <property type="match status" value="1"/>
</dbReference>
<feature type="transmembrane region" description="Helical" evidence="7">
    <location>
        <begin position="118"/>
        <end position="136"/>
    </location>
</feature>
<dbReference type="AlphaFoldDB" id="A0A7Y9KT71"/>
<dbReference type="GO" id="GO:0005886">
    <property type="term" value="C:plasma membrane"/>
    <property type="evidence" value="ECO:0007669"/>
    <property type="project" value="UniProtKB-SubCell"/>
</dbReference>